<protein>
    <submittedName>
        <fullName evidence="2">Uncharacterized protein</fullName>
    </submittedName>
</protein>
<organism evidence="2 3">
    <name type="scientific">Fasciola hepatica</name>
    <name type="common">Liver fluke</name>
    <dbReference type="NCBI Taxonomy" id="6192"/>
    <lineage>
        <taxon>Eukaryota</taxon>
        <taxon>Metazoa</taxon>
        <taxon>Spiralia</taxon>
        <taxon>Lophotrochozoa</taxon>
        <taxon>Platyhelminthes</taxon>
        <taxon>Trematoda</taxon>
        <taxon>Digenea</taxon>
        <taxon>Plagiorchiida</taxon>
        <taxon>Echinostomata</taxon>
        <taxon>Echinostomatoidea</taxon>
        <taxon>Fasciolidae</taxon>
        <taxon>Fasciola</taxon>
    </lineage>
</organism>
<feature type="signal peptide" evidence="1">
    <location>
        <begin position="1"/>
        <end position="24"/>
    </location>
</feature>
<dbReference type="EMBL" id="JXXN02000623">
    <property type="protein sequence ID" value="THD26806.1"/>
    <property type="molecule type" value="Genomic_DNA"/>
</dbReference>
<gene>
    <name evidence="2" type="ORF">D915_002427</name>
</gene>
<dbReference type="Proteomes" id="UP000230066">
    <property type="component" value="Unassembled WGS sequence"/>
</dbReference>
<sequence>MQFFQIFCILSTVLFALTFQGASASPVKAVGNEACNCVGDVLKIGPAKPSGVCCPPDVFEQALGALSNNGQRY</sequence>
<keyword evidence="1" id="KW-0732">Signal</keyword>
<feature type="chain" id="PRO_5020037862" evidence="1">
    <location>
        <begin position="25"/>
        <end position="73"/>
    </location>
</feature>
<comment type="caution">
    <text evidence="2">The sequence shown here is derived from an EMBL/GenBank/DDBJ whole genome shotgun (WGS) entry which is preliminary data.</text>
</comment>
<keyword evidence="3" id="KW-1185">Reference proteome</keyword>
<name>A0A4E0RGV4_FASHE</name>
<accession>A0A4E0RGV4</accession>
<evidence type="ECO:0000313" key="3">
    <source>
        <dbReference type="Proteomes" id="UP000230066"/>
    </source>
</evidence>
<proteinExistence type="predicted"/>
<evidence type="ECO:0000313" key="2">
    <source>
        <dbReference type="EMBL" id="THD26806.1"/>
    </source>
</evidence>
<dbReference type="AlphaFoldDB" id="A0A4E0RGV4"/>
<evidence type="ECO:0000256" key="1">
    <source>
        <dbReference type="SAM" id="SignalP"/>
    </source>
</evidence>
<reference evidence="2" key="1">
    <citation type="submission" date="2019-03" db="EMBL/GenBank/DDBJ databases">
        <title>Improved annotation for the trematode Fasciola hepatica.</title>
        <authorList>
            <person name="Choi Y.-J."/>
            <person name="Martin J."/>
            <person name="Mitreva M."/>
        </authorList>
    </citation>
    <scope>NUCLEOTIDE SEQUENCE [LARGE SCALE GENOMIC DNA]</scope>
</reference>